<feature type="region of interest" description="Disordered" evidence="2">
    <location>
        <begin position="265"/>
        <end position="324"/>
    </location>
</feature>
<protein>
    <submittedName>
        <fullName evidence="3">Uncharacterized protein</fullName>
    </submittedName>
</protein>
<reference evidence="4" key="1">
    <citation type="journal article" date="2011" name="Genome Biol.">
        <title>Comparative genomics of the social amoebae Dictyostelium discoideum and Dictyostelium purpureum.</title>
        <authorList>
            <consortium name="US DOE Joint Genome Institute (JGI-PGF)"/>
            <person name="Sucgang R."/>
            <person name="Kuo A."/>
            <person name="Tian X."/>
            <person name="Salerno W."/>
            <person name="Parikh A."/>
            <person name="Feasley C.L."/>
            <person name="Dalin E."/>
            <person name="Tu H."/>
            <person name="Huang E."/>
            <person name="Barry K."/>
            <person name="Lindquist E."/>
            <person name="Shapiro H."/>
            <person name="Bruce D."/>
            <person name="Schmutz J."/>
            <person name="Salamov A."/>
            <person name="Fey P."/>
            <person name="Gaudet P."/>
            <person name="Anjard C."/>
            <person name="Babu M.M."/>
            <person name="Basu S."/>
            <person name="Bushmanova Y."/>
            <person name="van der Wel H."/>
            <person name="Katoh-Kurasawa M."/>
            <person name="Dinh C."/>
            <person name="Coutinho P.M."/>
            <person name="Saito T."/>
            <person name="Elias M."/>
            <person name="Schaap P."/>
            <person name="Kay R.R."/>
            <person name="Henrissat B."/>
            <person name="Eichinger L."/>
            <person name="Rivero F."/>
            <person name="Putnam N.H."/>
            <person name="West C.M."/>
            <person name="Loomis W.F."/>
            <person name="Chisholm R.L."/>
            <person name="Shaulsky G."/>
            <person name="Strassmann J.E."/>
            <person name="Queller D.C."/>
            <person name="Kuspa A."/>
            <person name="Grigoriev I.V."/>
        </authorList>
    </citation>
    <scope>NUCLEOTIDE SEQUENCE [LARGE SCALE GENOMIC DNA]</scope>
    <source>
        <strain evidence="4">QSDP1</strain>
    </source>
</reference>
<organism evidence="3 4">
    <name type="scientific">Dictyostelium purpureum</name>
    <name type="common">Slime mold</name>
    <dbReference type="NCBI Taxonomy" id="5786"/>
    <lineage>
        <taxon>Eukaryota</taxon>
        <taxon>Amoebozoa</taxon>
        <taxon>Evosea</taxon>
        <taxon>Eumycetozoa</taxon>
        <taxon>Dictyostelia</taxon>
        <taxon>Dictyosteliales</taxon>
        <taxon>Dictyosteliaceae</taxon>
        <taxon>Dictyostelium</taxon>
    </lineage>
</organism>
<dbReference type="RefSeq" id="XP_003289097.1">
    <property type="nucleotide sequence ID" value="XM_003289049.1"/>
</dbReference>
<keyword evidence="4" id="KW-1185">Reference proteome</keyword>
<proteinExistence type="predicted"/>
<dbReference type="eggNOG" id="ENOG502S845">
    <property type="taxonomic scope" value="Eukaryota"/>
</dbReference>
<dbReference type="GeneID" id="10500024"/>
<evidence type="ECO:0000313" key="4">
    <source>
        <dbReference type="Proteomes" id="UP000001064"/>
    </source>
</evidence>
<feature type="coiled-coil region" evidence="1">
    <location>
        <begin position="133"/>
        <end position="216"/>
    </location>
</feature>
<dbReference type="Proteomes" id="UP000001064">
    <property type="component" value="Unassembled WGS sequence"/>
</dbReference>
<keyword evidence="1" id="KW-0175">Coiled coil</keyword>
<dbReference type="PANTHER" id="PTHR37508">
    <property type="entry name" value="TRANSMEMBRANE PROTEIN"/>
    <property type="match status" value="1"/>
</dbReference>
<evidence type="ECO:0000256" key="2">
    <source>
        <dbReference type="SAM" id="MobiDB-lite"/>
    </source>
</evidence>
<dbReference type="EMBL" id="GL871100">
    <property type="protein sequence ID" value="EGC34363.1"/>
    <property type="molecule type" value="Genomic_DNA"/>
</dbReference>
<feature type="compositionally biased region" description="Basic and acidic residues" evidence="2">
    <location>
        <begin position="265"/>
        <end position="278"/>
    </location>
</feature>
<evidence type="ECO:0000256" key="1">
    <source>
        <dbReference type="SAM" id="Coils"/>
    </source>
</evidence>
<gene>
    <name evidence="3" type="ORF">DICPUDRAFT_92233</name>
</gene>
<dbReference type="STRING" id="5786.F0ZNW5"/>
<dbReference type="VEuPathDB" id="AmoebaDB:DICPUDRAFT_92233"/>
<feature type="coiled-coil region" evidence="1">
    <location>
        <begin position="510"/>
        <end position="545"/>
    </location>
</feature>
<dbReference type="OMA" id="TCFEEVR"/>
<evidence type="ECO:0000313" key="3">
    <source>
        <dbReference type="EMBL" id="EGC34363.1"/>
    </source>
</evidence>
<dbReference type="OrthoDB" id="10373474at2759"/>
<accession>F0ZNW5</accession>
<feature type="compositionally biased region" description="Basic residues" evidence="2">
    <location>
        <begin position="281"/>
        <end position="290"/>
    </location>
</feature>
<dbReference type="PANTHER" id="PTHR37508:SF1">
    <property type="entry name" value="TRANSMEMBRANE PROTEIN"/>
    <property type="match status" value="1"/>
</dbReference>
<feature type="compositionally biased region" description="Basic and acidic residues" evidence="2">
    <location>
        <begin position="291"/>
        <end position="324"/>
    </location>
</feature>
<sequence length="557" mass="62212">MSVSKKTQPLAYFSDVENWDDIKVAVKENKTVETIVESNLKTYVTINVSEAMKQLATVGDLLKIANAASKGFPSSVPIIEILGSYQTMINDTVNTTSTFVMNCIDCIKFYKFALKFSEKNKLAKSIEIIGRAAEKAKEMALKSEELVKKAENLVKLSMDALKTATSDHVKSVDELKANEKKQAELNAAAEGLKSEIESLKGQIDEMKELADKAGKEAAEDRKMSYIVRIIGAVAEPLSQLAGPMIAAYSGAPPTGAIKKLVNGVKGDDTKEDPKDDAATKVTKKQKKLKKEKKEKEEELEKKEEEEKKLETKEKDGTITEDEKKKKKLLKEQIDDIKGAIEKLGTNIANVSNEIATEMKENAAKSQDREMEYRKLKNSYQDLQRTANATLAKNLKELQNLSKEENHLEVSIKSLEIVINTMGKVKTVFENTRLFWLQVEDHCKRLSKISAIQDMKELAEEDPDELVDFQNEIKKSGMSWLALAFVNQTAATAIISIKGNFDEVMKNLPTRDEAKKIVQECTAQLEAELEKENKIIDDTKEKLKTTPISNPLVEPVKA</sequence>
<name>F0ZNW5_DICPU</name>
<dbReference type="AlphaFoldDB" id="F0ZNW5"/>
<dbReference type="InParanoid" id="F0ZNW5"/>
<dbReference type="KEGG" id="dpp:DICPUDRAFT_92233"/>